<comment type="caution">
    <text evidence="1">The sequence shown here is derived from an EMBL/GenBank/DDBJ whole genome shotgun (WGS) entry which is preliminary data.</text>
</comment>
<dbReference type="InterPro" id="IPR045920">
    <property type="entry name" value="DUF6339"/>
</dbReference>
<reference evidence="1" key="1">
    <citation type="journal article" date="2014" name="Int. J. Syst. Evol. Microbiol.">
        <title>Complete genome sequence of Corynebacterium casei LMG S-19264T (=DSM 44701T), isolated from a smear-ripened cheese.</title>
        <authorList>
            <consortium name="US DOE Joint Genome Institute (JGI-PGF)"/>
            <person name="Walter F."/>
            <person name="Albersmeier A."/>
            <person name="Kalinowski J."/>
            <person name="Ruckert C."/>
        </authorList>
    </citation>
    <scope>NUCLEOTIDE SEQUENCE</scope>
    <source>
        <strain evidence="1">CGMCC 4.7398</strain>
    </source>
</reference>
<sequence length="253" mass="28716">MSYLYPRLIGGRAQQLFDEFAAVPSPNDLVDRARTHDDSAVYVATGGARVPVEKLSALSTAVRDLAREHGFPHKAQRAGEFDVALARLLHRSMEVMPAEAAAREMWAFLSLVLLPDVAYWRFPAPPGDRVMHTDITRHVFGRLWWRADLIHDLAREDPYEVLEILGEADFDQVYSRRKQIGASPTIVRNLIRVWSELRENGELALVNDRQAFRNTLMVLNRVVPFLSLNALDDHALVGELRRIARQAIGRMQS</sequence>
<gene>
    <name evidence="1" type="ORF">GCM10017772_18720</name>
</gene>
<accession>A0A919KSR3</accession>
<keyword evidence="2" id="KW-1185">Reference proteome</keyword>
<dbReference type="Pfam" id="PF19866">
    <property type="entry name" value="DUF6339"/>
    <property type="match status" value="1"/>
</dbReference>
<dbReference type="AlphaFoldDB" id="A0A919KSR3"/>
<organism evidence="1 2">
    <name type="scientific">Promicromonospora soli</name>
    <dbReference type="NCBI Taxonomy" id="2035533"/>
    <lineage>
        <taxon>Bacteria</taxon>
        <taxon>Bacillati</taxon>
        <taxon>Actinomycetota</taxon>
        <taxon>Actinomycetes</taxon>
        <taxon>Micrococcales</taxon>
        <taxon>Promicromonosporaceae</taxon>
        <taxon>Promicromonospora</taxon>
    </lineage>
</organism>
<evidence type="ECO:0000313" key="1">
    <source>
        <dbReference type="EMBL" id="GHH71052.1"/>
    </source>
</evidence>
<protein>
    <submittedName>
        <fullName evidence="1">Uncharacterized protein</fullName>
    </submittedName>
</protein>
<name>A0A919KSR3_9MICO</name>
<dbReference type="EMBL" id="BNAS01000002">
    <property type="protein sequence ID" value="GHH71052.1"/>
    <property type="molecule type" value="Genomic_DNA"/>
</dbReference>
<evidence type="ECO:0000313" key="2">
    <source>
        <dbReference type="Proteomes" id="UP000627369"/>
    </source>
</evidence>
<reference evidence="1" key="2">
    <citation type="submission" date="2020-09" db="EMBL/GenBank/DDBJ databases">
        <authorList>
            <person name="Sun Q."/>
            <person name="Zhou Y."/>
        </authorList>
    </citation>
    <scope>NUCLEOTIDE SEQUENCE</scope>
    <source>
        <strain evidence="1">CGMCC 4.7398</strain>
    </source>
</reference>
<dbReference type="Proteomes" id="UP000627369">
    <property type="component" value="Unassembled WGS sequence"/>
</dbReference>
<proteinExistence type="predicted"/>